<dbReference type="AlphaFoldDB" id="C4KBB6"/>
<dbReference type="Gene3D" id="3.10.20.30">
    <property type="match status" value="1"/>
</dbReference>
<evidence type="ECO:0000259" key="1">
    <source>
        <dbReference type="PROSITE" id="PS51085"/>
    </source>
</evidence>
<dbReference type="EMBL" id="CP001281">
    <property type="protein sequence ID" value="ACR01692.1"/>
    <property type="molecule type" value="Genomic_DNA"/>
</dbReference>
<sequence length="119" mass="12639">MNAPAPKVFHQVTIVETGEVYRCREDETLLAGMERLGKRGIPVGCRGGGCGVCKVQVEAGEYSKRVMSRAYVSAEEEAAGIVLACRVKPLSDLRLAVLGKMKKNVCATPSAAAADARQS</sequence>
<evidence type="ECO:0000313" key="2">
    <source>
        <dbReference type="EMBL" id="ACR01692.1"/>
    </source>
</evidence>
<keyword evidence="4" id="KW-1185">Reference proteome</keyword>
<accession>A0A5C7S5T5</accession>
<evidence type="ECO:0000313" key="4">
    <source>
        <dbReference type="Proteomes" id="UP000002186"/>
    </source>
</evidence>
<dbReference type="EMBL" id="SSFD01000360">
    <property type="protein sequence ID" value="TXH79184.1"/>
    <property type="molecule type" value="Genomic_DNA"/>
</dbReference>
<proteinExistence type="predicted"/>
<dbReference type="OrthoDB" id="9806195at2"/>
<dbReference type="CDD" id="cd00207">
    <property type="entry name" value="fer2"/>
    <property type="match status" value="1"/>
</dbReference>
<evidence type="ECO:0000313" key="5">
    <source>
        <dbReference type="Proteomes" id="UP000321192"/>
    </source>
</evidence>
<dbReference type="RefSeq" id="WP_004265891.1">
    <property type="nucleotide sequence ID" value="NC_011662.2"/>
</dbReference>
<dbReference type="KEGG" id="tmz:Tmz1t_3094"/>
<evidence type="ECO:0000313" key="3">
    <source>
        <dbReference type="EMBL" id="TXH79184.1"/>
    </source>
</evidence>
<dbReference type="SUPFAM" id="SSF54292">
    <property type="entry name" value="2Fe-2S ferredoxin-like"/>
    <property type="match status" value="1"/>
</dbReference>
<dbReference type="GO" id="GO:0051537">
    <property type="term" value="F:2 iron, 2 sulfur cluster binding"/>
    <property type="evidence" value="ECO:0007669"/>
    <property type="project" value="InterPro"/>
</dbReference>
<dbReference type="Proteomes" id="UP000002186">
    <property type="component" value="Chromosome"/>
</dbReference>
<reference evidence="4" key="1">
    <citation type="submission" date="2009-05" db="EMBL/GenBank/DDBJ databases">
        <title>Complete sequence of chromosome of Thauera sp. MZ1T.</title>
        <authorList>
            <consortium name="US DOE Joint Genome Institute"/>
            <person name="Lucas S."/>
            <person name="Copeland A."/>
            <person name="Lapidus A."/>
            <person name="Glavina del Rio T."/>
            <person name="Dalin E."/>
            <person name="Tice H."/>
            <person name="Bruce D."/>
            <person name="Goodwin L."/>
            <person name="Pitluck S."/>
            <person name="Sims D."/>
            <person name="Brettin T."/>
            <person name="Detter J.C."/>
            <person name="Han C."/>
            <person name="Larimer F."/>
            <person name="Land M."/>
            <person name="Hauser L."/>
            <person name="Kyrpides N."/>
            <person name="Mikhailova N."/>
            <person name="Sayler G.S."/>
        </authorList>
    </citation>
    <scope>NUCLEOTIDE SEQUENCE [LARGE SCALE GENOMIC DNA]</scope>
    <source>
        <strain evidence="4">MZ1T</strain>
    </source>
</reference>
<dbReference type="STRING" id="85643.Tmz1t_3094"/>
<organism evidence="2 4">
    <name type="scientific">Thauera aminoaromatica</name>
    <dbReference type="NCBI Taxonomy" id="164330"/>
    <lineage>
        <taxon>Bacteria</taxon>
        <taxon>Pseudomonadati</taxon>
        <taxon>Pseudomonadota</taxon>
        <taxon>Betaproteobacteria</taxon>
        <taxon>Rhodocyclales</taxon>
        <taxon>Zoogloeaceae</taxon>
        <taxon>Thauera</taxon>
    </lineage>
</organism>
<feature type="domain" description="2Fe-2S ferredoxin-type" evidence="1">
    <location>
        <begin position="10"/>
        <end position="101"/>
    </location>
</feature>
<dbReference type="InterPro" id="IPR012675">
    <property type="entry name" value="Beta-grasp_dom_sf"/>
</dbReference>
<dbReference type="Proteomes" id="UP000321192">
    <property type="component" value="Unassembled WGS sequence"/>
</dbReference>
<accession>C4KBB6</accession>
<dbReference type="InterPro" id="IPR036010">
    <property type="entry name" value="2Fe-2S_ferredoxin-like_sf"/>
</dbReference>
<dbReference type="HOGENOM" id="CLU_082632_4_0_4"/>
<dbReference type="PROSITE" id="PS00197">
    <property type="entry name" value="2FE2S_FER_1"/>
    <property type="match status" value="1"/>
</dbReference>
<dbReference type="eggNOG" id="COG1018">
    <property type="taxonomic scope" value="Bacteria"/>
</dbReference>
<reference evidence="2 4" key="2">
    <citation type="journal article" date="2012" name="Stand. Genomic Sci.">
        <title>Complete genome sequence of Thauera aminoaromatica strain MZ1T.</title>
        <authorList>
            <person name="Jiang K."/>
            <person name="Sanseverino J."/>
            <person name="Chauhan A."/>
            <person name="Lucas S."/>
            <person name="Copeland A."/>
            <person name="Lapidus A."/>
            <person name="Del Rio T.G."/>
            <person name="Dalin E."/>
            <person name="Tice H."/>
            <person name="Bruce D."/>
            <person name="Goodwin L."/>
            <person name="Pitluck S."/>
            <person name="Sims D."/>
            <person name="Brettin T."/>
            <person name="Detter J.C."/>
            <person name="Han C."/>
            <person name="Chang Y.J."/>
            <person name="Larimer F."/>
            <person name="Land M."/>
            <person name="Hauser L."/>
            <person name="Kyrpides N.C."/>
            <person name="Mikhailova N."/>
            <person name="Moser S."/>
            <person name="Jegier P."/>
            <person name="Close D."/>
            <person name="Debruyn J.M."/>
            <person name="Wang Y."/>
            <person name="Layton A.C."/>
            <person name="Allen M.S."/>
            <person name="Sayler G.S."/>
        </authorList>
    </citation>
    <scope>NUCLEOTIDE SEQUENCE [LARGE SCALE GENOMIC DNA]</scope>
    <source>
        <strain evidence="2 4">MZ1T</strain>
    </source>
</reference>
<dbReference type="Pfam" id="PF00111">
    <property type="entry name" value="Fer2"/>
    <property type="match status" value="1"/>
</dbReference>
<dbReference type="InterPro" id="IPR001041">
    <property type="entry name" value="2Fe-2S_ferredoxin-type"/>
</dbReference>
<reference evidence="3 5" key="3">
    <citation type="submission" date="2018-09" db="EMBL/GenBank/DDBJ databases">
        <title>Metagenome Assembled Genomes from an Advanced Water Purification Facility.</title>
        <authorList>
            <person name="Stamps B.W."/>
            <person name="Spear J.R."/>
        </authorList>
    </citation>
    <scope>NUCLEOTIDE SEQUENCE [LARGE SCALE GENOMIC DNA]</scope>
    <source>
        <strain evidence="3">Bin_27_1</strain>
    </source>
</reference>
<gene>
    <name evidence="2" type="ordered locus">Tmz1t_3094</name>
    <name evidence="3" type="ORF">E6Q80_21055</name>
</gene>
<protein>
    <submittedName>
        <fullName evidence="3">2Fe-2S iron-sulfur cluster binding domain-containing protein</fullName>
    </submittedName>
    <submittedName>
        <fullName evidence="2">Ferredoxin</fullName>
    </submittedName>
</protein>
<dbReference type="InterPro" id="IPR006058">
    <property type="entry name" value="2Fe2S_fd_BS"/>
</dbReference>
<name>C4KBB6_THASP</name>
<dbReference type="PROSITE" id="PS51085">
    <property type="entry name" value="2FE2S_FER_2"/>
    <property type="match status" value="1"/>
</dbReference>